<reference evidence="1" key="1">
    <citation type="submission" date="2021-01" db="EMBL/GenBank/DDBJ databases">
        <authorList>
            <consortium name="Genoscope - CEA"/>
            <person name="William W."/>
        </authorList>
    </citation>
    <scope>NUCLEOTIDE SEQUENCE</scope>
</reference>
<dbReference type="OrthoDB" id="10652469at2759"/>
<evidence type="ECO:0000313" key="2">
    <source>
        <dbReference type="Proteomes" id="UP000683925"/>
    </source>
</evidence>
<organism evidence="1 2">
    <name type="scientific">Paramecium octaurelia</name>
    <dbReference type="NCBI Taxonomy" id="43137"/>
    <lineage>
        <taxon>Eukaryota</taxon>
        <taxon>Sar</taxon>
        <taxon>Alveolata</taxon>
        <taxon>Ciliophora</taxon>
        <taxon>Intramacronucleata</taxon>
        <taxon>Oligohymenophorea</taxon>
        <taxon>Peniculida</taxon>
        <taxon>Parameciidae</taxon>
        <taxon>Paramecium</taxon>
    </lineage>
</organism>
<accession>A0A8S1YCU7</accession>
<keyword evidence="2" id="KW-1185">Reference proteome</keyword>
<dbReference type="Proteomes" id="UP000683925">
    <property type="component" value="Unassembled WGS sequence"/>
</dbReference>
<proteinExistence type="predicted"/>
<evidence type="ECO:0000313" key="1">
    <source>
        <dbReference type="EMBL" id="CAD8211018.1"/>
    </source>
</evidence>
<protein>
    <submittedName>
        <fullName evidence="1">Uncharacterized protein</fullName>
    </submittedName>
</protein>
<comment type="caution">
    <text evidence="1">The sequence shown here is derived from an EMBL/GenBank/DDBJ whole genome shotgun (WGS) entry which is preliminary data.</text>
</comment>
<dbReference type="EMBL" id="CAJJDP010000154">
    <property type="protein sequence ID" value="CAD8211018.1"/>
    <property type="molecule type" value="Genomic_DNA"/>
</dbReference>
<sequence>MKFSYLIMTQQLVLEWNYIKISYNQNINLLKLFYLGQYLNGKKFGKWDTQFKQRNNKDYQSIGKGIMMGME</sequence>
<name>A0A8S1YCU7_PAROT</name>
<gene>
    <name evidence="1" type="ORF">POCTA_138.1.T1520150</name>
</gene>
<dbReference type="AlphaFoldDB" id="A0A8S1YCU7"/>